<dbReference type="Proteomes" id="UP000435877">
    <property type="component" value="Unassembled WGS sequence"/>
</dbReference>
<evidence type="ECO:0000313" key="5">
    <source>
        <dbReference type="EMBL" id="CAA0084529.1"/>
    </source>
</evidence>
<dbReference type="InterPro" id="IPR000182">
    <property type="entry name" value="GNAT_dom"/>
</dbReference>
<proteinExistence type="predicted"/>
<feature type="domain" description="N-acetyltransferase" evidence="3">
    <location>
        <begin position="1"/>
        <end position="153"/>
    </location>
</feature>
<dbReference type="Pfam" id="PF00583">
    <property type="entry name" value="Acetyltransf_1"/>
    <property type="match status" value="1"/>
</dbReference>
<dbReference type="EMBL" id="CACSIM010000001">
    <property type="protein sequence ID" value="CAA0081998.1"/>
    <property type="molecule type" value="Genomic_DNA"/>
</dbReference>
<gene>
    <name evidence="5" type="ORF">IHBHHGIJ_00702</name>
    <name evidence="4" type="ORF">KFEGEMFD_00448</name>
</gene>
<dbReference type="EMBL" id="CACSIK010000001">
    <property type="protein sequence ID" value="CAA0084529.1"/>
    <property type="molecule type" value="Genomic_DNA"/>
</dbReference>
<dbReference type="PANTHER" id="PTHR43800:SF1">
    <property type="entry name" value="PEPTIDYL-LYSINE N-ACETYLTRANSFERASE YJAB"/>
    <property type="match status" value="1"/>
</dbReference>
<accession>A0A5S9MXE5</accession>
<dbReference type="SUPFAM" id="SSF55729">
    <property type="entry name" value="Acyl-CoA N-acyltransferases (Nat)"/>
    <property type="match status" value="1"/>
</dbReference>
<dbReference type="PROSITE" id="PS51186">
    <property type="entry name" value="GNAT"/>
    <property type="match status" value="1"/>
</dbReference>
<evidence type="ECO:0000256" key="2">
    <source>
        <dbReference type="ARBA" id="ARBA00023315"/>
    </source>
</evidence>
<keyword evidence="2" id="KW-0012">Acyltransferase</keyword>
<protein>
    <recommendedName>
        <fullName evidence="3">N-acetyltransferase domain-containing protein</fullName>
    </recommendedName>
</protein>
<evidence type="ECO:0000259" key="3">
    <source>
        <dbReference type="PROSITE" id="PS51186"/>
    </source>
</evidence>
<keyword evidence="1" id="KW-0808">Transferase</keyword>
<dbReference type="Gene3D" id="3.40.630.30">
    <property type="match status" value="1"/>
</dbReference>
<dbReference type="GO" id="GO:0016747">
    <property type="term" value="F:acyltransferase activity, transferring groups other than amino-acyl groups"/>
    <property type="evidence" value="ECO:0007669"/>
    <property type="project" value="InterPro"/>
</dbReference>
<organism evidence="4 7">
    <name type="scientific">Zhongshania aliphaticivorans</name>
    <dbReference type="NCBI Taxonomy" id="1470434"/>
    <lineage>
        <taxon>Bacteria</taxon>
        <taxon>Pseudomonadati</taxon>
        <taxon>Pseudomonadota</taxon>
        <taxon>Gammaproteobacteria</taxon>
        <taxon>Cellvibrionales</taxon>
        <taxon>Spongiibacteraceae</taxon>
        <taxon>Zhongshania</taxon>
    </lineage>
</organism>
<dbReference type="InterPro" id="IPR016181">
    <property type="entry name" value="Acyl_CoA_acyltransferase"/>
</dbReference>
<dbReference type="PANTHER" id="PTHR43800">
    <property type="entry name" value="PEPTIDYL-LYSINE N-ACETYLTRANSFERASE YJAB"/>
    <property type="match status" value="1"/>
</dbReference>
<dbReference type="Proteomes" id="UP000439591">
    <property type="component" value="Unassembled WGS sequence"/>
</dbReference>
<evidence type="ECO:0000313" key="7">
    <source>
        <dbReference type="Proteomes" id="UP000439591"/>
    </source>
</evidence>
<reference evidence="6 7" key="1">
    <citation type="submission" date="2019-11" db="EMBL/GenBank/DDBJ databases">
        <authorList>
            <person name="Holert J."/>
        </authorList>
    </citation>
    <scope>NUCLEOTIDE SEQUENCE [LARGE SCALE GENOMIC DNA]</scope>
    <source>
        <strain evidence="4">BC3_2A</strain>
        <strain evidence="5">SB11_1A</strain>
    </source>
</reference>
<dbReference type="CDD" id="cd04301">
    <property type="entry name" value="NAT_SF"/>
    <property type="match status" value="1"/>
</dbReference>
<name>A0A5S9MXE5_9GAMM</name>
<evidence type="ECO:0000313" key="4">
    <source>
        <dbReference type="EMBL" id="CAA0081998.1"/>
    </source>
</evidence>
<evidence type="ECO:0000313" key="6">
    <source>
        <dbReference type="Proteomes" id="UP000435877"/>
    </source>
</evidence>
<dbReference type="AlphaFoldDB" id="A0A5S9MXE5"/>
<evidence type="ECO:0000256" key="1">
    <source>
        <dbReference type="ARBA" id="ARBA00022679"/>
    </source>
</evidence>
<sequence length="167" mass="18926">MRLANNNELQKLIAIDDDASELYASVGLKLDLGRDHPFVVDEINRWSRAIEQRLSHVAVDKLDNPIGFAALGFLDGDPYLDQISVLQDYMQRGIGTLLLNCAIAWSGDRPLWLTTYSHLPWNRSYYEKQGFVAINEQDCGPELCAVLQTQRAALPDPQQRIAMVRRI</sequence>
<keyword evidence="6" id="KW-1185">Reference proteome</keyword>